<dbReference type="Gene3D" id="1.20.1250.20">
    <property type="entry name" value="MFS general substrate transporter like domains"/>
    <property type="match status" value="2"/>
</dbReference>
<feature type="transmembrane region" description="Helical" evidence="3">
    <location>
        <begin position="35"/>
        <end position="55"/>
    </location>
</feature>
<feature type="transmembrane region" description="Helical" evidence="3">
    <location>
        <begin position="71"/>
        <end position="90"/>
    </location>
</feature>
<feature type="region of interest" description="Disordered" evidence="2">
    <location>
        <begin position="1"/>
        <end position="34"/>
    </location>
</feature>
<dbReference type="GO" id="GO:0022857">
    <property type="term" value="F:transmembrane transporter activity"/>
    <property type="evidence" value="ECO:0007669"/>
    <property type="project" value="InterPro"/>
</dbReference>
<dbReference type="WBParaSite" id="maker-uti_cns_0000210-snap-gene-1.17-mRNA-1">
    <property type="protein sequence ID" value="maker-uti_cns_0000210-snap-gene-1.17-mRNA-1"/>
    <property type="gene ID" value="maker-uti_cns_0000210-snap-gene-1.17"/>
</dbReference>
<sequence length="445" mass="47809">MSDEKQQLHEKDATKDGADKKYTEENTSNESKGSVLGGMVAGGAVLTFLSGPLIGMQSDRLVSRFGRRRPVMVVSTLCLCLGLLGMGFSAPKCNVDLVSIRCKPYYSSVNGSGHKNRYLGAFHTKKVVLAAKDTNLAVDDEFLSGSLGLFIPFYFVVTVSYVCTITPYNALIADKAHPSQRGLSSGVMGGMILLGNISGAAVGLFLSTLGVLGIYGVVICILIPCIAITVFSTDEPPTKDNHEPIKHDFRWVFITRFLMQQGLSTIVGFLEYWLGDMVNLPHCWNPAKGVSLLLIPLLCTAALSSVLCGLLSDKIGRRKPLVLAASICMGTCSAVLAGLRGQWAFYAATGVATLFGLSFGGYQAVDFALLMDVLPGQEDKSRDIAVWQQALVLPQALAVPIGGVILDVFERVNCQVGLGYIILFAVTAVYFILSGVFVTRIRRAK</sequence>
<dbReference type="InterPro" id="IPR011701">
    <property type="entry name" value="MFS"/>
</dbReference>
<dbReference type="PANTHER" id="PTHR23528:SF1">
    <property type="entry name" value="MAJOR FACILITATOR SUPERFAMILY (MFS) PROFILE DOMAIN-CONTAINING PROTEIN"/>
    <property type="match status" value="1"/>
</dbReference>
<keyword evidence="3" id="KW-0472">Membrane</keyword>
<dbReference type="PROSITE" id="PS50850">
    <property type="entry name" value="MFS"/>
    <property type="match status" value="1"/>
</dbReference>
<dbReference type="Pfam" id="PF07690">
    <property type="entry name" value="MFS_1"/>
    <property type="match status" value="1"/>
</dbReference>
<dbReference type="InterPro" id="IPR036259">
    <property type="entry name" value="MFS_trans_sf"/>
</dbReference>
<feature type="domain" description="Major facilitator superfamily (MFS) profile" evidence="4">
    <location>
        <begin position="196"/>
        <end position="445"/>
    </location>
</feature>
<feature type="compositionally biased region" description="Basic and acidic residues" evidence="2">
    <location>
        <begin position="1"/>
        <end position="24"/>
    </location>
</feature>
<proteinExistence type="predicted"/>
<evidence type="ECO:0000313" key="5">
    <source>
        <dbReference type="Proteomes" id="UP000095280"/>
    </source>
</evidence>
<keyword evidence="5" id="KW-1185">Reference proteome</keyword>
<organism evidence="5 6">
    <name type="scientific">Macrostomum lignano</name>
    <dbReference type="NCBI Taxonomy" id="282301"/>
    <lineage>
        <taxon>Eukaryota</taxon>
        <taxon>Metazoa</taxon>
        <taxon>Spiralia</taxon>
        <taxon>Lophotrochozoa</taxon>
        <taxon>Platyhelminthes</taxon>
        <taxon>Rhabditophora</taxon>
        <taxon>Macrostomorpha</taxon>
        <taxon>Macrostomida</taxon>
        <taxon>Macrostomidae</taxon>
        <taxon>Macrostomum</taxon>
    </lineage>
</organism>
<feature type="transmembrane region" description="Helical" evidence="3">
    <location>
        <begin position="212"/>
        <end position="231"/>
    </location>
</feature>
<name>A0A1I8FXC6_9PLAT</name>
<feature type="transmembrane region" description="Helical" evidence="3">
    <location>
        <begin position="418"/>
        <end position="439"/>
    </location>
</feature>
<evidence type="ECO:0000256" key="3">
    <source>
        <dbReference type="SAM" id="Phobius"/>
    </source>
</evidence>
<dbReference type="PANTHER" id="PTHR23528">
    <property type="match status" value="1"/>
</dbReference>
<feature type="transmembrane region" description="Helical" evidence="3">
    <location>
        <begin position="149"/>
        <end position="171"/>
    </location>
</feature>
<dbReference type="GO" id="GO:0016020">
    <property type="term" value="C:membrane"/>
    <property type="evidence" value="ECO:0007669"/>
    <property type="project" value="UniProtKB-SubCell"/>
</dbReference>
<dbReference type="AlphaFoldDB" id="A0A1I8FXC6"/>
<feature type="transmembrane region" description="Helical" evidence="3">
    <location>
        <begin position="386"/>
        <end position="406"/>
    </location>
</feature>
<dbReference type="InterPro" id="IPR020846">
    <property type="entry name" value="MFS_dom"/>
</dbReference>
<feature type="transmembrane region" description="Helical" evidence="3">
    <location>
        <begin position="321"/>
        <end position="339"/>
    </location>
</feature>
<feature type="transmembrane region" description="Helical" evidence="3">
    <location>
        <begin position="251"/>
        <end position="270"/>
    </location>
</feature>
<evidence type="ECO:0000256" key="2">
    <source>
        <dbReference type="SAM" id="MobiDB-lite"/>
    </source>
</evidence>
<dbReference type="Proteomes" id="UP000095280">
    <property type="component" value="Unplaced"/>
</dbReference>
<feature type="transmembrane region" description="Helical" evidence="3">
    <location>
        <begin position="290"/>
        <end position="312"/>
    </location>
</feature>
<reference evidence="6" key="1">
    <citation type="submission" date="2016-11" db="UniProtKB">
        <authorList>
            <consortium name="WormBaseParasite"/>
        </authorList>
    </citation>
    <scope>IDENTIFICATION</scope>
</reference>
<keyword evidence="3" id="KW-1133">Transmembrane helix</keyword>
<dbReference type="SUPFAM" id="SSF103473">
    <property type="entry name" value="MFS general substrate transporter"/>
    <property type="match status" value="1"/>
</dbReference>
<feature type="transmembrane region" description="Helical" evidence="3">
    <location>
        <begin position="345"/>
        <end position="365"/>
    </location>
</feature>
<evidence type="ECO:0000313" key="6">
    <source>
        <dbReference type="WBParaSite" id="maker-uti_cns_0000210-snap-gene-1.17-mRNA-1"/>
    </source>
</evidence>
<protein>
    <submittedName>
        <fullName evidence="6">MFS domain-containing protein</fullName>
    </submittedName>
</protein>
<evidence type="ECO:0000259" key="4">
    <source>
        <dbReference type="PROSITE" id="PS50850"/>
    </source>
</evidence>
<keyword evidence="3" id="KW-0812">Transmembrane</keyword>
<feature type="transmembrane region" description="Helical" evidence="3">
    <location>
        <begin position="183"/>
        <end position="206"/>
    </location>
</feature>
<evidence type="ECO:0000256" key="1">
    <source>
        <dbReference type="ARBA" id="ARBA00004141"/>
    </source>
</evidence>
<accession>A0A1I8FXC6</accession>
<comment type="subcellular location">
    <subcellularLocation>
        <location evidence="1">Membrane</location>
        <topology evidence="1">Multi-pass membrane protein</topology>
    </subcellularLocation>
</comment>